<sequence>MYSFNFYLFIFLFLCLLMMPFFLLGGGFIIYERIQAYLAAIRGREKKFHNINYLVSIFKDENSEQELLEEALAAFNQHFLHFGDIGKESKEYQGRLDFIGALSWCPKMDIDRVVNYREDLVKANPNFKKEIETVIGQALKNRDEKKGKKK</sequence>
<comment type="caution">
    <text evidence="2">The sequence shown here is derived from an EMBL/GenBank/DDBJ whole genome shotgun (WGS) entry which is preliminary data.</text>
</comment>
<dbReference type="EMBL" id="NXLS01000001">
    <property type="protein sequence ID" value="RDU64360.1"/>
    <property type="molecule type" value="Genomic_DNA"/>
</dbReference>
<dbReference type="RefSeq" id="WP_115550694.1">
    <property type="nucleotide sequence ID" value="NZ_CAONBV010000118.1"/>
</dbReference>
<dbReference type="AlphaFoldDB" id="A0A3D8IGZ0"/>
<evidence type="ECO:0000313" key="2">
    <source>
        <dbReference type="EMBL" id="RDU64360.1"/>
    </source>
</evidence>
<evidence type="ECO:0000313" key="3">
    <source>
        <dbReference type="Proteomes" id="UP000256650"/>
    </source>
</evidence>
<gene>
    <name evidence="2" type="ORF">CQA43_00680</name>
</gene>
<dbReference type="OrthoDB" id="5324795at2"/>
<dbReference type="GeneID" id="82534809"/>
<accession>A0A3D8IGZ0</accession>
<protein>
    <submittedName>
        <fullName evidence="2">Uncharacterized protein</fullName>
    </submittedName>
</protein>
<keyword evidence="1" id="KW-0812">Transmembrane</keyword>
<organism evidence="2 3">
    <name type="scientific">Helicobacter ganmani</name>
    <dbReference type="NCBI Taxonomy" id="60246"/>
    <lineage>
        <taxon>Bacteria</taxon>
        <taxon>Pseudomonadati</taxon>
        <taxon>Campylobacterota</taxon>
        <taxon>Epsilonproteobacteria</taxon>
        <taxon>Campylobacterales</taxon>
        <taxon>Helicobacteraceae</taxon>
        <taxon>Helicobacter</taxon>
    </lineage>
</organism>
<name>A0A3D8IGZ0_9HELI</name>
<dbReference type="Proteomes" id="UP000256650">
    <property type="component" value="Unassembled WGS sequence"/>
</dbReference>
<evidence type="ECO:0000256" key="1">
    <source>
        <dbReference type="SAM" id="Phobius"/>
    </source>
</evidence>
<keyword evidence="1" id="KW-1133">Transmembrane helix</keyword>
<feature type="transmembrane region" description="Helical" evidence="1">
    <location>
        <begin position="6"/>
        <end position="31"/>
    </location>
</feature>
<keyword evidence="3" id="KW-1185">Reference proteome</keyword>
<reference evidence="2 3" key="1">
    <citation type="submission" date="2018-04" db="EMBL/GenBank/DDBJ databases">
        <title>Novel Campyloabacter and Helicobacter Species and Strains.</title>
        <authorList>
            <person name="Mannion A.J."/>
            <person name="Shen Z."/>
            <person name="Fox J.G."/>
        </authorList>
    </citation>
    <scope>NUCLEOTIDE SEQUENCE [LARGE SCALE GENOMIC DNA]</scope>
    <source>
        <strain evidence="2 3">MIT 99-5101</strain>
    </source>
</reference>
<proteinExistence type="predicted"/>
<keyword evidence="1" id="KW-0472">Membrane</keyword>